<feature type="transmembrane region" description="Helical" evidence="14">
    <location>
        <begin position="342"/>
        <end position="361"/>
    </location>
</feature>
<dbReference type="InterPro" id="IPR026157">
    <property type="entry name" value="LZTFL1"/>
</dbReference>
<evidence type="ECO:0000313" key="16">
    <source>
        <dbReference type="EMBL" id="CAK8987424.1"/>
    </source>
</evidence>
<evidence type="ECO:0000256" key="3">
    <source>
        <dbReference type="ARBA" id="ARBA00008868"/>
    </source>
</evidence>
<comment type="subcellular location">
    <subcellularLocation>
        <location evidence="2">Cytoplasm</location>
    </subcellularLocation>
    <subcellularLocation>
        <location evidence="1">Membrane</location>
        <topology evidence="1">Multi-pass membrane protein</topology>
    </subcellularLocation>
</comment>
<dbReference type="PANTHER" id="PTHR21635:SF0">
    <property type="entry name" value="LEUCINE ZIPPER TRANSCRIPTION FACTOR-LIKE PROTEIN 1"/>
    <property type="match status" value="1"/>
</dbReference>
<dbReference type="Gene3D" id="1.10.287.70">
    <property type="match status" value="1"/>
</dbReference>
<evidence type="ECO:0000313" key="17">
    <source>
        <dbReference type="Proteomes" id="UP001642464"/>
    </source>
</evidence>
<feature type="transmembrane region" description="Helical" evidence="14">
    <location>
        <begin position="568"/>
        <end position="593"/>
    </location>
</feature>
<comment type="caution">
    <text evidence="16">The sequence shown here is derived from an EMBL/GenBank/DDBJ whole genome shotgun (WGS) entry which is preliminary data.</text>
</comment>
<gene>
    <name evidence="16" type="ORF">SCF082_LOCUS964</name>
</gene>
<dbReference type="GO" id="GO:0034220">
    <property type="term" value="P:monoatomic ion transmembrane transport"/>
    <property type="evidence" value="ECO:0007669"/>
    <property type="project" value="UniProtKB-KW"/>
</dbReference>
<evidence type="ECO:0000256" key="13">
    <source>
        <dbReference type="SAM" id="MobiDB-lite"/>
    </source>
</evidence>
<evidence type="ECO:0000256" key="4">
    <source>
        <dbReference type="ARBA" id="ARBA00018920"/>
    </source>
</evidence>
<evidence type="ECO:0000256" key="5">
    <source>
        <dbReference type="ARBA" id="ARBA00022490"/>
    </source>
</evidence>
<dbReference type="Gene3D" id="1.20.120.350">
    <property type="entry name" value="Voltage-gated potassium channels. Chain C"/>
    <property type="match status" value="1"/>
</dbReference>
<feature type="coiled-coil region" evidence="12">
    <location>
        <begin position="159"/>
        <end position="193"/>
    </location>
</feature>
<dbReference type="EMBL" id="CAXAMM010000447">
    <property type="protein sequence ID" value="CAK8987424.1"/>
    <property type="molecule type" value="Genomic_DNA"/>
</dbReference>
<evidence type="ECO:0000256" key="11">
    <source>
        <dbReference type="ARBA" id="ARBA00026004"/>
    </source>
</evidence>
<keyword evidence="8 12" id="KW-0175">Coiled coil</keyword>
<dbReference type="Pfam" id="PF00520">
    <property type="entry name" value="Ion_trans"/>
    <property type="match status" value="1"/>
</dbReference>
<keyword evidence="16" id="KW-0406">Ion transport</keyword>
<evidence type="ECO:0000256" key="10">
    <source>
        <dbReference type="ARBA" id="ARBA00024898"/>
    </source>
</evidence>
<reference evidence="16 17" key="1">
    <citation type="submission" date="2024-02" db="EMBL/GenBank/DDBJ databases">
        <authorList>
            <person name="Chen Y."/>
            <person name="Shah S."/>
            <person name="Dougan E. K."/>
            <person name="Thang M."/>
            <person name="Chan C."/>
        </authorList>
    </citation>
    <scope>NUCLEOTIDE SEQUENCE [LARGE SCALE GENOMIC DNA]</scope>
</reference>
<keyword evidence="7 14" id="KW-1133">Transmembrane helix</keyword>
<dbReference type="InterPro" id="IPR027359">
    <property type="entry name" value="Volt_channel_dom_sf"/>
</dbReference>
<organism evidence="16 17">
    <name type="scientific">Durusdinium trenchii</name>
    <dbReference type="NCBI Taxonomy" id="1381693"/>
    <lineage>
        <taxon>Eukaryota</taxon>
        <taxon>Sar</taxon>
        <taxon>Alveolata</taxon>
        <taxon>Dinophyceae</taxon>
        <taxon>Suessiales</taxon>
        <taxon>Symbiodiniaceae</taxon>
        <taxon>Durusdinium</taxon>
    </lineage>
</organism>
<keyword evidence="16" id="KW-0407">Ion channel</keyword>
<dbReference type="InterPro" id="IPR005821">
    <property type="entry name" value="Ion_trans_dom"/>
</dbReference>
<name>A0ABP0HE47_9DINO</name>
<evidence type="ECO:0000256" key="1">
    <source>
        <dbReference type="ARBA" id="ARBA00004141"/>
    </source>
</evidence>
<keyword evidence="6 14" id="KW-0812">Transmembrane</keyword>
<keyword evidence="16" id="KW-0813">Transport</keyword>
<dbReference type="Proteomes" id="UP001642464">
    <property type="component" value="Unassembled WGS sequence"/>
</dbReference>
<evidence type="ECO:0000256" key="12">
    <source>
        <dbReference type="SAM" id="Coils"/>
    </source>
</evidence>
<feature type="transmembrane region" description="Helical" evidence="14">
    <location>
        <begin position="497"/>
        <end position="519"/>
    </location>
</feature>
<feature type="domain" description="Ion transport" evidence="15">
    <location>
        <begin position="424"/>
        <end position="599"/>
    </location>
</feature>
<evidence type="ECO:0000259" key="15">
    <source>
        <dbReference type="Pfam" id="PF00520"/>
    </source>
</evidence>
<accession>A0ABP0HE47</accession>
<protein>
    <recommendedName>
        <fullName evidence="4">Leucine zipper transcription factor-like protein 1</fullName>
    </recommendedName>
</protein>
<keyword evidence="17" id="KW-1185">Reference proteome</keyword>
<comment type="function">
    <text evidence="10">Regulates ciliary localization of the BBSome complex. Together with the BBSome complex, controls SMO ciliary trafficking and contributes to the sonic hedgehog (SHH) pathway regulation. May play a role in neurite outgrowth. May have tumor suppressor function.</text>
</comment>
<evidence type="ECO:0000256" key="8">
    <source>
        <dbReference type="ARBA" id="ARBA00023054"/>
    </source>
</evidence>
<keyword evidence="5" id="KW-0963">Cytoplasm</keyword>
<dbReference type="Pfam" id="PF15294">
    <property type="entry name" value="Leu_zip"/>
    <property type="match status" value="1"/>
</dbReference>
<evidence type="ECO:0000256" key="6">
    <source>
        <dbReference type="ARBA" id="ARBA00022692"/>
    </source>
</evidence>
<dbReference type="PANTHER" id="PTHR21635">
    <property type="entry name" value="LEUCINE ZIPPER TRANSCRIPTION FACTOR LIKE"/>
    <property type="match status" value="1"/>
</dbReference>
<proteinExistence type="inferred from homology"/>
<comment type="subunit">
    <text evidence="11">Self-associates. Interacts with BBS9; the interaction mediates the association of LZTL1 with the BBsome complex and regulates BBSome ciliary trafficking.</text>
</comment>
<evidence type="ECO:0000256" key="14">
    <source>
        <dbReference type="SAM" id="Phobius"/>
    </source>
</evidence>
<sequence length="738" mass="81398">MTELSDLNKAQVQRFISYFKAKRERLLGERDLEKSEFISDRLSDDQAIFSRADVEEMVETFHSQTSGSVREAMEGFVNLSAVYVSQVLHRAESCGVPIDIDLSAIEDQNSIDQIASLASQGFVPAVMGKRNANLPSLGGVPPPPSPLAPAGDLQTMARMQELEQENSQLRGRYDEMEAQVAQLFEQLHQAGAQVAMSQSQLSEHVGSSAQFRDLKDILKKRTEEVKLLREYIASAGLGEPSGEGEDRGDRGAAQVDTEEQPDFGGDEEILCGLPLAQDLDVLGCQDDMLAAAEALEGQKVEGTLGEARPDAVHVSGVRCHGFRESLQPETHEVLGFVDVWELFSFIMLAVTINTILVGLLAKWLAAVSRGEGSEDDVSGHDIRVKIWLGPLRVEVDTATEVMAWDRIGFVTRLESGDARSCLLPLRFSQDLLNLLDYSLVIASWLDVATSASTYRERVQLASTIRVFRFVRIIRLAQNSKSQLLVIARGLANAVEHVIQLSIITAVFVFMMAVVLTSLVAQDAYAISRWPQAKMYAGSVWRSTITVMQLATLDLWSEVAIRLFEISPLSLVTIVFTLFLLNFGIINHLVAIMVDRVSNISGEHNEVQEKLMGKAHDMLIRSLEEDLRSGIGLDGKLSMQVFHKLIQTPTVNAKLQMMGISDEEAQAFYEIMDGERHGGITAHQFVLGLSKAKGKAKSVDMVKLISVAEPKELMGGMPPYWGLLSTDFRTGSWGLRDEC</sequence>
<evidence type="ECO:0000256" key="2">
    <source>
        <dbReference type="ARBA" id="ARBA00004496"/>
    </source>
</evidence>
<keyword evidence="9 14" id="KW-0472">Membrane</keyword>
<evidence type="ECO:0000256" key="9">
    <source>
        <dbReference type="ARBA" id="ARBA00023136"/>
    </source>
</evidence>
<feature type="region of interest" description="Disordered" evidence="13">
    <location>
        <begin position="236"/>
        <end position="262"/>
    </location>
</feature>
<evidence type="ECO:0000256" key="7">
    <source>
        <dbReference type="ARBA" id="ARBA00022989"/>
    </source>
</evidence>
<comment type="similarity">
    <text evidence="3">Belongs to the LZTFL1 family.</text>
</comment>